<feature type="region of interest" description="Disordered" evidence="1">
    <location>
        <begin position="53"/>
        <end position="76"/>
    </location>
</feature>
<reference evidence="2 3" key="1">
    <citation type="submission" date="2019-04" db="EMBL/GenBank/DDBJ databases">
        <title>Comparative genomics of Aeromonas veronii strains pathogenic to fish.</title>
        <authorList>
            <person name="Cascarano M.C."/>
            <person name="Smyrli M."/>
            <person name="Katharios P."/>
        </authorList>
    </citation>
    <scope>NUCLEOTIDE SEQUENCE [LARGE SCALE GENOMIC DNA]</scope>
    <source>
        <strain evidence="2 3">XU1</strain>
    </source>
</reference>
<dbReference type="Proteomes" id="UP000309618">
    <property type="component" value="Unassembled WGS sequence"/>
</dbReference>
<name>A0A4S5CK81_AERVE</name>
<evidence type="ECO:0000256" key="1">
    <source>
        <dbReference type="SAM" id="MobiDB-lite"/>
    </source>
</evidence>
<dbReference type="EMBL" id="SSUX01000008">
    <property type="protein sequence ID" value="THJ45023.1"/>
    <property type="molecule type" value="Genomic_DNA"/>
</dbReference>
<dbReference type="AlphaFoldDB" id="A0A4S5CK81"/>
<organism evidence="2 3">
    <name type="scientific">Aeromonas veronii</name>
    <dbReference type="NCBI Taxonomy" id="654"/>
    <lineage>
        <taxon>Bacteria</taxon>
        <taxon>Pseudomonadati</taxon>
        <taxon>Pseudomonadota</taxon>
        <taxon>Gammaproteobacteria</taxon>
        <taxon>Aeromonadales</taxon>
        <taxon>Aeromonadaceae</taxon>
        <taxon>Aeromonas</taxon>
    </lineage>
</organism>
<evidence type="ECO:0000313" key="2">
    <source>
        <dbReference type="EMBL" id="THJ45023.1"/>
    </source>
</evidence>
<proteinExistence type="predicted"/>
<accession>A0A4S5CK81</accession>
<evidence type="ECO:0000313" key="3">
    <source>
        <dbReference type="Proteomes" id="UP000309618"/>
    </source>
</evidence>
<comment type="caution">
    <text evidence="2">The sequence shown here is derived from an EMBL/GenBank/DDBJ whole genome shotgun (WGS) entry which is preliminary data.</text>
</comment>
<protein>
    <submittedName>
        <fullName evidence="2">Uncharacterized protein</fullName>
    </submittedName>
</protein>
<dbReference type="RefSeq" id="WP_136501846.1">
    <property type="nucleotide sequence ID" value="NZ_SSUX01000008.1"/>
</dbReference>
<sequence length="76" mass="8438">MSKVVLTKKEQQAISELTELAKRWPKTLKLFSWSGTLCVFKKDADGRNANIDSISGIPNDGGDPSDINQDPEIVYK</sequence>
<gene>
    <name evidence="2" type="ORF">E8Q35_12610</name>
</gene>